<protein>
    <submittedName>
        <fullName evidence="3">Murein DD-endopeptidase MepM</fullName>
        <ecNumber evidence="3">3.4.24.-</ecNumber>
    </submittedName>
</protein>
<keyword evidence="1" id="KW-0732">Signal</keyword>
<evidence type="ECO:0000256" key="1">
    <source>
        <dbReference type="SAM" id="SignalP"/>
    </source>
</evidence>
<dbReference type="AlphaFoldDB" id="A0A1X7AEK1"/>
<dbReference type="CDD" id="cd12797">
    <property type="entry name" value="M23_peptidase"/>
    <property type="match status" value="1"/>
</dbReference>
<sequence length="296" mass="32635">MNRLCFVSLLLIAFTLPTTAGEIYKYKNPDGSFTFTDKKASGKLLETRKASEPESPEHTVRAWRTTTEAGHGLAVYNSFYAPVSLTITSKAGLILYSGVIAPQQQAVVEERPEPYPSFRYYWIMGDTDSEPDGTLYGIPFSSPYKHRVSQGFNGSFTHNTPSSQHAIDIALPIGTNIVAAREGVVVYTQNDYVFSGQSSYFLDKANQVVILHQDGTLATYAHLLQGSLKVKPGDLVKQGELLGRSGTSGYSTGPHLHFVIRRNKDDQQVSVPFQFAGKDGAQFTPRYKNMLCSVCE</sequence>
<proteinExistence type="predicted"/>
<feature type="signal peptide" evidence="1">
    <location>
        <begin position="1"/>
        <end position="20"/>
    </location>
</feature>
<dbReference type="PANTHER" id="PTHR21666">
    <property type="entry name" value="PEPTIDASE-RELATED"/>
    <property type="match status" value="1"/>
</dbReference>
<dbReference type="InterPro" id="IPR011055">
    <property type="entry name" value="Dup_hybrid_motif"/>
</dbReference>
<dbReference type="RefSeq" id="WP_087106452.1">
    <property type="nucleotide sequence ID" value="NZ_CBCSCN010000004.1"/>
</dbReference>
<gene>
    <name evidence="3" type="primary">mepM_2</name>
    <name evidence="3" type="ORF">EHSB41UT_00448</name>
</gene>
<evidence type="ECO:0000313" key="4">
    <source>
        <dbReference type="Proteomes" id="UP000196573"/>
    </source>
</evidence>
<dbReference type="EC" id="3.4.24.-" evidence="3"/>
<name>A0A1X7AEK1_9GAMM</name>
<dbReference type="GO" id="GO:0004222">
    <property type="term" value="F:metalloendopeptidase activity"/>
    <property type="evidence" value="ECO:0007669"/>
    <property type="project" value="TreeGrafter"/>
</dbReference>
<accession>A0A1X7AEK1</accession>
<dbReference type="EMBL" id="FWPT01000001">
    <property type="protein sequence ID" value="SMA34773.1"/>
    <property type="molecule type" value="Genomic_DNA"/>
</dbReference>
<feature type="chain" id="PRO_5012485326" evidence="1">
    <location>
        <begin position="21"/>
        <end position="296"/>
    </location>
</feature>
<dbReference type="InterPro" id="IPR050570">
    <property type="entry name" value="Cell_wall_metabolism_enzyme"/>
</dbReference>
<organism evidence="3 4">
    <name type="scientific">Parendozoicomonas haliclonae</name>
    <dbReference type="NCBI Taxonomy" id="1960125"/>
    <lineage>
        <taxon>Bacteria</taxon>
        <taxon>Pseudomonadati</taxon>
        <taxon>Pseudomonadota</taxon>
        <taxon>Gammaproteobacteria</taxon>
        <taxon>Oceanospirillales</taxon>
        <taxon>Endozoicomonadaceae</taxon>
        <taxon>Parendozoicomonas</taxon>
    </lineage>
</organism>
<dbReference type="Pfam" id="PF01551">
    <property type="entry name" value="Peptidase_M23"/>
    <property type="match status" value="1"/>
</dbReference>
<keyword evidence="4" id="KW-1185">Reference proteome</keyword>
<feature type="domain" description="M23ase beta-sheet core" evidence="2">
    <location>
        <begin position="164"/>
        <end position="266"/>
    </location>
</feature>
<dbReference type="PANTHER" id="PTHR21666:SF294">
    <property type="entry name" value="PEPTIDASE M23"/>
    <property type="match status" value="1"/>
</dbReference>
<keyword evidence="3" id="KW-0378">Hydrolase</keyword>
<evidence type="ECO:0000259" key="2">
    <source>
        <dbReference type="Pfam" id="PF01551"/>
    </source>
</evidence>
<dbReference type="Proteomes" id="UP000196573">
    <property type="component" value="Unassembled WGS sequence"/>
</dbReference>
<reference evidence="3 4" key="1">
    <citation type="submission" date="2017-03" db="EMBL/GenBank/DDBJ databases">
        <authorList>
            <person name="Afonso C.L."/>
            <person name="Miller P.J."/>
            <person name="Scott M.A."/>
            <person name="Spackman E."/>
            <person name="Goraichik I."/>
            <person name="Dimitrov K.M."/>
            <person name="Suarez D.L."/>
            <person name="Swayne D.E."/>
        </authorList>
    </citation>
    <scope>NUCLEOTIDE SEQUENCE [LARGE SCALE GENOMIC DNA]</scope>
    <source>
        <strain evidence="3">SB41UT1</strain>
    </source>
</reference>
<dbReference type="OrthoDB" id="9805070at2"/>
<dbReference type="InterPro" id="IPR016047">
    <property type="entry name" value="M23ase_b-sheet_dom"/>
</dbReference>
<evidence type="ECO:0000313" key="3">
    <source>
        <dbReference type="EMBL" id="SMA34773.1"/>
    </source>
</evidence>
<dbReference type="SUPFAM" id="SSF51261">
    <property type="entry name" value="Duplicated hybrid motif"/>
    <property type="match status" value="1"/>
</dbReference>
<dbReference type="Gene3D" id="2.70.70.10">
    <property type="entry name" value="Glucose Permease (Domain IIA)"/>
    <property type="match status" value="1"/>
</dbReference>